<evidence type="ECO:0000256" key="8">
    <source>
        <dbReference type="SAM" id="Phobius"/>
    </source>
</evidence>
<protein>
    <submittedName>
        <fullName evidence="9">AI-2E family transporter</fullName>
    </submittedName>
</protein>
<comment type="subcellular location">
    <subcellularLocation>
        <location evidence="1">Cell membrane</location>
        <topology evidence="1">Multi-pass membrane protein</topology>
    </subcellularLocation>
</comment>
<evidence type="ECO:0000256" key="1">
    <source>
        <dbReference type="ARBA" id="ARBA00004651"/>
    </source>
</evidence>
<evidence type="ECO:0000256" key="3">
    <source>
        <dbReference type="ARBA" id="ARBA00022448"/>
    </source>
</evidence>
<dbReference type="PANTHER" id="PTHR21716:SF53">
    <property type="entry name" value="PERMEASE PERM-RELATED"/>
    <property type="match status" value="1"/>
</dbReference>
<dbReference type="PANTHER" id="PTHR21716">
    <property type="entry name" value="TRANSMEMBRANE PROTEIN"/>
    <property type="match status" value="1"/>
</dbReference>
<keyword evidence="7 8" id="KW-0472">Membrane</keyword>
<feature type="transmembrane region" description="Helical" evidence="8">
    <location>
        <begin position="328"/>
        <end position="348"/>
    </location>
</feature>
<dbReference type="RefSeq" id="WP_304377130.1">
    <property type="nucleotide sequence ID" value="NZ_JAUOZU010000009.1"/>
</dbReference>
<evidence type="ECO:0000256" key="6">
    <source>
        <dbReference type="ARBA" id="ARBA00022989"/>
    </source>
</evidence>
<sequence length="584" mass="62117">MERYRYNDLPTSQRLAYVLFCLLAIGAILYVGQSVLIPIAVAAYLGMLLSIPVFRLQTYGVPKRLAIPVVVTLAAVVLSGAVLAFLAGANSLASDLPIYEQKIRAKFQALKDGLDPSGPVYRLSELVAKAGSDAASRGGSEKEAFFGSGLLDAMLAIVPTMAHLIAQFGIVMLLVLFFLSYREDLRNRLISVLSPLEIGRATAAIAEAMQRLVRLFATQVVINLSAGAAIGLGLYVMGIPQAAFWGVLTAILRFMPYLGSILAAVFPVLVAAAMGDGWMLALGVLAMILAIEMLFGHMIEPLFFGSMTGLSPLAIVIAAIFWTSMWGAVGLVLAVPLTIAFSILGRYIPGFEFAEKLLGQSRPLGPDLRLYQRLLAEDFLEASLIVEGEVERLGAETFLEEVAAPALARCCETWREGGLDRAQLENILMHFHGLCQAVFGSAKPDGAVLLLHSGQPEDRAASIILSALLSASGISHALTSIGYGGSLQTVEDVVEAHVLCLCFMNAPSAAKSAYFARRLASVPKQVDRLSMALETGHNEAGVLTAENACRRIKARLAILAEVEPAGDAGALSLVASNKKNGESA</sequence>
<keyword evidence="5 8" id="KW-0812">Transmembrane</keyword>
<evidence type="ECO:0000256" key="5">
    <source>
        <dbReference type="ARBA" id="ARBA00022692"/>
    </source>
</evidence>
<comment type="caution">
    <text evidence="9">The sequence shown here is derived from an EMBL/GenBank/DDBJ whole genome shotgun (WGS) entry which is preliminary data.</text>
</comment>
<name>A0ABT8YPG0_9HYPH</name>
<comment type="similarity">
    <text evidence="2">Belongs to the autoinducer-2 exporter (AI-2E) (TC 2.A.86) family.</text>
</comment>
<reference evidence="9" key="1">
    <citation type="journal article" date="2015" name="Int. J. Syst. Evol. Microbiol.">
        <title>Rhizobium alvei sp. nov., isolated from a freshwater river.</title>
        <authorList>
            <person name="Sheu S.Y."/>
            <person name="Huang H.W."/>
            <person name="Young C.C."/>
            <person name="Chen W.M."/>
        </authorList>
    </citation>
    <scope>NUCLEOTIDE SEQUENCE</scope>
    <source>
        <strain evidence="9">TNR-22</strain>
    </source>
</reference>
<dbReference type="InterPro" id="IPR002549">
    <property type="entry name" value="AI-2E-like"/>
</dbReference>
<accession>A0ABT8YPG0</accession>
<gene>
    <name evidence="9" type="ORF">Q4481_14625</name>
</gene>
<evidence type="ECO:0000256" key="7">
    <source>
        <dbReference type="ARBA" id="ARBA00023136"/>
    </source>
</evidence>
<keyword evidence="6 8" id="KW-1133">Transmembrane helix</keyword>
<keyword evidence="10" id="KW-1185">Reference proteome</keyword>
<organism evidence="9 10">
    <name type="scientific">Rhizobium alvei</name>
    <dbReference type="NCBI Taxonomy" id="1132659"/>
    <lineage>
        <taxon>Bacteria</taxon>
        <taxon>Pseudomonadati</taxon>
        <taxon>Pseudomonadota</taxon>
        <taxon>Alphaproteobacteria</taxon>
        <taxon>Hyphomicrobiales</taxon>
        <taxon>Rhizobiaceae</taxon>
        <taxon>Rhizobium/Agrobacterium group</taxon>
        <taxon>Rhizobium</taxon>
    </lineage>
</organism>
<feature type="transmembrane region" description="Helical" evidence="8">
    <location>
        <begin position="66"/>
        <end position="87"/>
    </location>
</feature>
<feature type="transmembrane region" description="Helical" evidence="8">
    <location>
        <begin position="36"/>
        <end position="54"/>
    </location>
</feature>
<evidence type="ECO:0000313" key="9">
    <source>
        <dbReference type="EMBL" id="MDO6965199.1"/>
    </source>
</evidence>
<feature type="transmembrane region" description="Helical" evidence="8">
    <location>
        <begin position="153"/>
        <end position="179"/>
    </location>
</feature>
<feature type="transmembrane region" description="Helical" evidence="8">
    <location>
        <begin position="12"/>
        <end position="30"/>
    </location>
</feature>
<proteinExistence type="inferred from homology"/>
<feature type="transmembrane region" description="Helical" evidence="8">
    <location>
        <begin position="302"/>
        <end position="322"/>
    </location>
</feature>
<evidence type="ECO:0000256" key="2">
    <source>
        <dbReference type="ARBA" id="ARBA00009773"/>
    </source>
</evidence>
<dbReference type="EMBL" id="JAUOZU010000009">
    <property type="protein sequence ID" value="MDO6965199.1"/>
    <property type="molecule type" value="Genomic_DNA"/>
</dbReference>
<keyword evidence="3" id="KW-0813">Transport</keyword>
<feature type="transmembrane region" description="Helical" evidence="8">
    <location>
        <begin position="215"/>
        <end position="237"/>
    </location>
</feature>
<dbReference type="Proteomes" id="UP001174932">
    <property type="component" value="Unassembled WGS sequence"/>
</dbReference>
<dbReference type="Pfam" id="PF01594">
    <property type="entry name" value="AI-2E_transport"/>
    <property type="match status" value="1"/>
</dbReference>
<keyword evidence="4" id="KW-1003">Cell membrane</keyword>
<feature type="transmembrane region" description="Helical" evidence="8">
    <location>
        <begin position="257"/>
        <end position="290"/>
    </location>
</feature>
<evidence type="ECO:0000313" key="10">
    <source>
        <dbReference type="Proteomes" id="UP001174932"/>
    </source>
</evidence>
<reference evidence="9" key="2">
    <citation type="submission" date="2023-07" db="EMBL/GenBank/DDBJ databases">
        <authorList>
            <person name="Shen H."/>
        </authorList>
    </citation>
    <scope>NUCLEOTIDE SEQUENCE</scope>
    <source>
        <strain evidence="9">TNR-22</strain>
    </source>
</reference>
<evidence type="ECO:0000256" key="4">
    <source>
        <dbReference type="ARBA" id="ARBA00022475"/>
    </source>
</evidence>